<feature type="domain" description="RNA polymerase sigma factor 70 region 4 type 2" evidence="6">
    <location>
        <begin position="127"/>
        <end position="178"/>
    </location>
</feature>
<evidence type="ECO:0000256" key="2">
    <source>
        <dbReference type="ARBA" id="ARBA00023015"/>
    </source>
</evidence>
<dbReference type="PANTHER" id="PTHR43133:SF25">
    <property type="entry name" value="RNA POLYMERASE SIGMA FACTOR RFAY-RELATED"/>
    <property type="match status" value="1"/>
</dbReference>
<protein>
    <submittedName>
        <fullName evidence="7">RNA polymerase sigma-70 factor (ECF subfamily)</fullName>
    </submittedName>
</protein>
<evidence type="ECO:0000256" key="3">
    <source>
        <dbReference type="ARBA" id="ARBA00023082"/>
    </source>
</evidence>
<dbReference type="NCBIfam" id="TIGR02937">
    <property type="entry name" value="sigma70-ECF"/>
    <property type="match status" value="1"/>
</dbReference>
<gene>
    <name evidence="7" type="ORF">BC739_000186</name>
</gene>
<dbReference type="SUPFAM" id="SSF88659">
    <property type="entry name" value="Sigma3 and sigma4 domains of RNA polymerase sigma factors"/>
    <property type="match status" value="1"/>
</dbReference>
<keyword evidence="2" id="KW-0805">Transcription regulation</keyword>
<keyword evidence="3" id="KW-0731">Sigma factor</keyword>
<dbReference type="EMBL" id="JACJID010000001">
    <property type="protein sequence ID" value="MBA8922989.1"/>
    <property type="molecule type" value="Genomic_DNA"/>
</dbReference>
<dbReference type="Pfam" id="PF08281">
    <property type="entry name" value="Sigma70_r4_2"/>
    <property type="match status" value="1"/>
</dbReference>
<dbReference type="InterPro" id="IPR007627">
    <property type="entry name" value="RNA_pol_sigma70_r2"/>
</dbReference>
<evidence type="ECO:0000256" key="4">
    <source>
        <dbReference type="ARBA" id="ARBA00023163"/>
    </source>
</evidence>
<dbReference type="InterPro" id="IPR013324">
    <property type="entry name" value="RNA_pol_sigma_r3/r4-like"/>
</dbReference>
<accession>A0ABR6B8S3</accession>
<evidence type="ECO:0000313" key="7">
    <source>
        <dbReference type="EMBL" id="MBA8922989.1"/>
    </source>
</evidence>
<dbReference type="Proteomes" id="UP000517916">
    <property type="component" value="Unassembled WGS sequence"/>
</dbReference>
<proteinExistence type="inferred from homology"/>
<dbReference type="Pfam" id="PF04542">
    <property type="entry name" value="Sigma70_r2"/>
    <property type="match status" value="1"/>
</dbReference>
<comment type="similarity">
    <text evidence="1">Belongs to the sigma-70 factor family. ECF subfamily.</text>
</comment>
<keyword evidence="4" id="KW-0804">Transcription</keyword>
<reference evidence="7 8" key="1">
    <citation type="submission" date="2020-08" db="EMBL/GenBank/DDBJ databases">
        <title>Genomic Encyclopedia of Archaeal and Bacterial Type Strains, Phase II (KMG-II): from individual species to whole genera.</title>
        <authorList>
            <person name="Goeker M."/>
        </authorList>
    </citation>
    <scope>NUCLEOTIDE SEQUENCE [LARGE SCALE GENOMIC DNA]</scope>
    <source>
        <strain evidence="7 8">DSM 43850</strain>
    </source>
</reference>
<dbReference type="PANTHER" id="PTHR43133">
    <property type="entry name" value="RNA POLYMERASE ECF-TYPE SIGMA FACTO"/>
    <property type="match status" value="1"/>
</dbReference>
<dbReference type="Gene3D" id="1.10.1740.10">
    <property type="match status" value="1"/>
</dbReference>
<evidence type="ECO:0000313" key="8">
    <source>
        <dbReference type="Proteomes" id="UP000517916"/>
    </source>
</evidence>
<dbReference type="InterPro" id="IPR014284">
    <property type="entry name" value="RNA_pol_sigma-70_dom"/>
</dbReference>
<dbReference type="InterPro" id="IPR039425">
    <property type="entry name" value="RNA_pol_sigma-70-like"/>
</dbReference>
<comment type="caution">
    <text evidence="7">The sequence shown here is derived from an EMBL/GenBank/DDBJ whole genome shotgun (WGS) entry which is preliminary data.</text>
</comment>
<dbReference type="InterPro" id="IPR013325">
    <property type="entry name" value="RNA_pol_sigma_r2"/>
</dbReference>
<evidence type="ECO:0000259" key="6">
    <source>
        <dbReference type="Pfam" id="PF08281"/>
    </source>
</evidence>
<feature type="domain" description="RNA polymerase sigma-70 region 2" evidence="5">
    <location>
        <begin position="26"/>
        <end position="94"/>
    </location>
</feature>
<organism evidence="7 8">
    <name type="scientific">Kutzneria viridogrisea</name>
    <dbReference type="NCBI Taxonomy" id="47990"/>
    <lineage>
        <taxon>Bacteria</taxon>
        <taxon>Bacillati</taxon>
        <taxon>Actinomycetota</taxon>
        <taxon>Actinomycetes</taxon>
        <taxon>Pseudonocardiales</taxon>
        <taxon>Pseudonocardiaceae</taxon>
        <taxon>Kutzneria</taxon>
    </lineage>
</organism>
<keyword evidence="8" id="KW-1185">Reference proteome</keyword>
<evidence type="ECO:0000259" key="5">
    <source>
        <dbReference type="Pfam" id="PF04542"/>
    </source>
</evidence>
<name>A0ABR6B8S3_9PSEU</name>
<evidence type="ECO:0000256" key="1">
    <source>
        <dbReference type="ARBA" id="ARBA00010641"/>
    </source>
</evidence>
<dbReference type="Gene3D" id="1.10.10.10">
    <property type="entry name" value="Winged helix-like DNA-binding domain superfamily/Winged helix DNA-binding domain"/>
    <property type="match status" value="1"/>
</dbReference>
<dbReference type="RefSeq" id="WP_318295797.1">
    <property type="nucleotide sequence ID" value="NZ_BAAABQ010000055.1"/>
</dbReference>
<dbReference type="InterPro" id="IPR036388">
    <property type="entry name" value="WH-like_DNA-bd_sf"/>
</dbReference>
<sequence length="187" mass="20774">MTNRDQGPGTDAELWAIGDQAAFAQLFERHAEAVWNHAYRLTASWSLAEDLTSLTFLTAWRKRAELNLVRDSARPWLYAVAGALARTEFRRVTRLRALLSKLPFDLTHSDHAEGVAEQVDTDRGASRVLAAVDRLPRAEQEAVRLCLLGEVSTADAAAVLGIAEVTVRSRLSRARARLRELLPEETS</sequence>
<dbReference type="SUPFAM" id="SSF88946">
    <property type="entry name" value="Sigma2 domain of RNA polymerase sigma factors"/>
    <property type="match status" value="1"/>
</dbReference>
<dbReference type="InterPro" id="IPR013249">
    <property type="entry name" value="RNA_pol_sigma70_r4_t2"/>
</dbReference>